<evidence type="ECO:0000256" key="3">
    <source>
        <dbReference type="ARBA" id="ARBA00022671"/>
    </source>
</evidence>
<accession>A0A4C1UEF6</accession>
<evidence type="ECO:0000256" key="1">
    <source>
        <dbReference type="ARBA" id="ARBA00001946"/>
    </source>
</evidence>
<dbReference type="AlphaFoldDB" id="A0A4C1UEF6"/>
<dbReference type="SUPFAM" id="SSF56655">
    <property type="entry name" value="Carbohydrate phosphatase"/>
    <property type="match status" value="1"/>
</dbReference>
<proteinExistence type="inferred from homology"/>
<keyword evidence="6 9" id="KW-0460">Magnesium</keyword>
<dbReference type="GO" id="GO:0046872">
    <property type="term" value="F:metal ion binding"/>
    <property type="evidence" value="ECO:0007669"/>
    <property type="project" value="UniProtKB-KW"/>
</dbReference>
<dbReference type="FunFam" id="3.30.540.10:FF:000012">
    <property type="entry name" value="Blast:Putative inositol monophosphatase 3"/>
    <property type="match status" value="1"/>
</dbReference>
<keyword evidence="3" id="KW-0452">Lithium</keyword>
<dbReference type="STRING" id="151549.A0A4C1UEF6"/>
<feature type="binding site" evidence="9">
    <location>
        <position position="121"/>
    </location>
    <ligand>
        <name>Mg(2+)</name>
        <dbReference type="ChEBI" id="CHEBI:18420"/>
        <label>1</label>
        <note>catalytic</note>
    </ligand>
</feature>
<comment type="similarity">
    <text evidence="2">Belongs to the inositol monophosphatase superfamily.</text>
</comment>
<dbReference type="InterPro" id="IPR020583">
    <property type="entry name" value="Inositol_monoP_metal-BS"/>
</dbReference>
<reference evidence="10 11" key="1">
    <citation type="journal article" date="2019" name="Commun. Biol.">
        <title>The bagworm genome reveals a unique fibroin gene that provides high tensile strength.</title>
        <authorList>
            <person name="Kono N."/>
            <person name="Nakamura H."/>
            <person name="Ohtoshi R."/>
            <person name="Tomita M."/>
            <person name="Numata K."/>
            <person name="Arakawa K."/>
        </authorList>
    </citation>
    <scope>NUCLEOTIDE SEQUENCE [LARGE SCALE GENOMIC DNA]</scope>
</reference>
<dbReference type="PANTHER" id="PTHR43028">
    <property type="entry name" value="3'(2'),5'-BISPHOSPHATE NUCLEOTIDASE 1"/>
    <property type="match status" value="1"/>
</dbReference>
<keyword evidence="4 9" id="KW-0479">Metal-binding</keyword>
<comment type="catalytic activity">
    <reaction evidence="8">
        <text>1D-myo-inositol 1,4-bisphosphate + H2O = 1D-myo-inositol 4-phosphate + phosphate</text>
        <dbReference type="Rhea" id="RHEA:15553"/>
        <dbReference type="ChEBI" id="CHEBI:15377"/>
        <dbReference type="ChEBI" id="CHEBI:43474"/>
        <dbReference type="ChEBI" id="CHEBI:58282"/>
        <dbReference type="ChEBI" id="CHEBI:58469"/>
        <dbReference type="EC" id="3.1.3.57"/>
    </reaction>
    <physiologicalReaction direction="left-to-right" evidence="8">
        <dbReference type="Rhea" id="RHEA:15554"/>
    </physiologicalReaction>
</comment>
<evidence type="ECO:0000256" key="7">
    <source>
        <dbReference type="ARBA" id="ARBA00044465"/>
    </source>
</evidence>
<dbReference type="GO" id="GO:0008441">
    <property type="term" value="F:3'(2'),5'-bisphosphate nucleotidase activity"/>
    <property type="evidence" value="ECO:0007669"/>
    <property type="project" value="TreeGrafter"/>
</dbReference>
<feature type="binding site" evidence="9">
    <location>
        <position position="73"/>
    </location>
    <ligand>
        <name>Mg(2+)</name>
        <dbReference type="ChEBI" id="CHEBI:18420"/>
        <label>1</label>
        <note>catalytic</note>
    </ligand>
</feature>
<keyword evidence="5" id="KW-0378">Hydrolase</keyword>
<dbReference type="OrthoDB" id="411145at2759"/>
<dbReference type="GO" id="GO:0005737">
    <property type="term" value="C:cytoplasm"/>
    <property type="evidence" value="ECO:0007669"/>
    <property type="project" value="UniProtKB-ARBA"/>
</dbReference>
<dbReference type="PANTHER" id="PTHR43028:SF5">
    <property type="entry name" value="3'(2'),5'-BISPHOSPHATE NUCLEOTIDASE 1"/>
    <property type="match status" value="1"/>
</dbReference>
<evidence type="ECO:0000256" key="2">
    <source>
        <dbReference type="ARBA" id="ARBA00009759"/>
    </source>
</evidence>
<evidence type="ECO:0000313" key="11">
    <source>
        <dbReference type="Proteomes" id="UP000299102"/>
    </source>
</evidence>
<comment type="cofactor">
    <cofactor evidence="1 9">
        <name>Mg(2+)</name>
        <dbReference type="ChEBI" id="CHEBI:18420"/>
    </cofactor>
</comment>
<evidence type="ECO:0000256" key="4">
    <source>
        <dbReference type="ARBA" id="ARBA00022723"/>
    </source>
</evidence>
<evidence type="ECO:0000313" key="10">
    <source>
        <dbReference type="EMBL" id="GBP24314.1"/>
    </source>
</evidence>
<dbReference type="PROSITE" id="PS00629">
    <property type="entry name" value="IMP_1"/>
    <property type="match status" value="1"/>
</dbReference>
<keyword evidence="11" id="KW-1185">Reference proteome</keyword>
<dbReference type="InterPro" id="IPR050725">
    <property type="entry name" value="CysQ/Inositol_MonoPase"/>
</dbReference>
<evidence type="ECO:0000256" key="6">
    <source>
        <dbReference type="ARBA" id="ARBA00022842"/>
    </source>
</evidence>
<organism evidence="10 11">
    <name type="scientific">Eumeta variegata</name>
    <name type="common">Bagworm moth</name>
    <name type="synonym">Eumeta japonica</name>
    <dbReference type="NCBI Taxonomy" id="151549"/>
    <lineage>
        <taxon>Eukaryota</taxon>
        <taxon>Metazoa</taxon>
        <taxon>Ecdysozoa</taxon>
        <taxon>Arthropoda</taxon>
        <taxon>Hexapoda</taxon>
        <taxon>Insecta</taxon>
        <taxon>Pterygota</taxon>
        <taxon>Neoptera</taxon>
        <taxon>Endopterygota</taxon>
        <taxon>Lepidoptera</taxon>
        <taxon>Glossata</taxon>
        <taxon>Ditrysia</taxon>
        <taxon>Tineoidea</taxon>
        <taxon>Psychidae</taxon>
        <taxon>Oiketicinae</taxon>
        <taxon>Eumeta</taxon>
    </lineage>
</organism>
<gene>
    <name evidence="10" type="primary">Bpnt1</name>
    <name evidence="10" type="ORF">EVAR_9412_1</name>
</gene>
<sequence>MNSNIPVIIRLLASSVSIAGRAGKIVRDVITKGELGIVEKGKDDYQTEADRSAQRCIISSLASKFPNLKIIGEEETSPNEPSIPSEWMITEEDNEMLAINCPGNLQNVKEEDIVVWVDPLDGTAEYTQEMKGRELIRVHPIVRAVRSCNKPPIGYVRPDIRYRSSGFDLLLAMKHHSRRIFITGMENSSAVVSISVTNFMMVARSPL</sequence>
<dbReference type="InterPro" id="IPR000760">
    <property type="entry name" value="Inositol_monophosphatase-like"/>
</dbReference>
<comment type="catalytic activity">
    <reaction evidence="7">
        <text>1D-myo-inositol 1,3,4-trisphosphate + H2O = 1D-myo-inositol 3,4-bisphosphate + phosphate</text>
        <dbReference type="Rhea" id="RHEA:70319"/>
        <dbReference type="ChEBI" id="CHEBI:15377"/>
        <dbReference type="ChEBI" id="CHEBI:43474"/>
        <dbReference type="ChEBI" id="CHEBI:58414"/>
        <dbReference type="ChEBI" id="CHEBI:83241"/>
    </reaction>
    <physiologicalReaction direction="left-to-right" evidence="7">
        <dbReference type="Rhea" id="RHEA:70320"/>
    </physiologicalReaction>
</comment>
<dbReference type="Proteomes" id="UP000299102">
    <property type="component" value="Unassembled WGS sequence"/>
</dbReference>
<feature type="binding site" evidence="9">
    <location>
        <position position="120"/>
    </location>
    <ligand>
        <name>Mg(2+)</name>
        <dbReference type="ChEBI" id="CHEBI:18420"/>
        <label>1</label>
        <note>catalytic</note>
    </ligand>
</feature>
<evidence type="ECO:0000256" key="8">
    <source>
        <dbReference type="ARBA" id="ARBA00044478"/>
    </source>
</evidence>
<feature type="binding site" evidence="9">
    <location>
        <position position="118"/>
    </location>
    <ligand>
        <name>Mg(2+)</name>
        <dbReference type="ChEBI" id="CHEBI:18420"/>
        <label>1</label>
        <note>catalytic</note>
    </ligand>
</feature>
<protein>
    <submittedName>
        <fullName evidence="10">3'(2'),5'-bisphosphate nucleotidase 1</fullName>
    </submittedName>
</protein>
<name>A0A4C1UEF6_EUMVA</name>
<evidence type="ECO:0000256" key="9">
    <source>
        <dbReference type="PIRSR" id="PIRSR600760-2"/>
    </source>
</evidence>
<dbReference type="Gene3D" id="3.30.540.10">
    <property type="entry name" value="Fructose-1,6-Bisphosphatase, subunit A, domain 1"/>
    <property type="match status" value="1"/>
</dbReference>
<comment type="caution">
    <text evidence="10">The sequence shown here is derived from an EMBL/GenBank/DDBJ whole genome shotgun (WGS) entry which is preliminary data.</text>
</comment>
<dbReference type="GO" id="GO:0004441">
    <property type="term" value="F:inositol-1,4-bisphosphate 1-phosphatase activity"/>
    <property type="evidence" value="ECO:0007669"/>
    <property type="project" value="UniProtKB-EC"/>
</dbReference>
<dbReference type="Pfam" id="PF00459">
    <property type="entry name" value="Inositol_P"/>
    <property type="match status" value="1"/>
</dbReference>
<dbReference type="EMBL" id="BGZK01000160">
    <property type="protein sequence ID" value="GBP24314.1"/>
    <property type="molecule type" value="Genomic_DNA"/>
</dbReference>
<evidence type="ECO:0000256" key="5">
    <source>
        <dbReference type="ARBA" id="ARBA00022801"/>
    </source>
</evidence>